<gene>
    <name evidence="5" type="ORF">K2173_010232</name>
</gene>
<evidence type="ECO:0000259" key="3">
    <source>
        <dbReference type="Pfam" id="PF05605"/>
    </source>
</evidence>
<evidence type="ECO:0000256" key="2">
    <source>
        <dbReference type="SAM" id="MobiDB-lite"/>
    </source>
</evidence>
<dbReference type="PANTHER" id="PTHR31875">
    <property type="entry name" value="PROTEIN DEHYDRATION-INDUCED 19"/>
    <property type="match status" value="1"/>
</dbReference>
<feature type="compositionally biased region" description="Basic and acidic residues" evidence="2">
    <location>
        <begin position="178"/>
        <end position="195"/>
    </location>
</feature>
<keyword evidence="6" id="KW-1185">Reference proteome</keyword>
<organism evidence="5 6">
    <name type="scientific">Erythroxylum novogranatense</name>
    <dbReference type="NCBI Taxonomy" id="1862640"/>
    <lineage>
        <taxon>Eukaryota</taxon>
        <taxon>Viridiplantae</taxon>
        <taxon>Streptophyta</taxon>
        <taxon>Embryophyta</taxon>
        <taxon>Tracheophyta</taxon>
        <taxon>Spermatophyta</taxon>
        <taxon>Magnoliopsida</taxon>
        <taxon>eudicotyledons</taxon>
        <taxon>Gunneridae</taxon>
        <taxon>Pentapetalae</taxon>
        <taxon>rosids</taxon>
        <taxon>fabids</taxon>
        <taxon>Malpighiales</taxon>
        <taxon>Erythroxylaceae</taxon>
        <taxon>Erythroxylum</taxon>
    </lineage>
</organism>
<dbReference type="InterPro" id="IPR027935">
    <property type="entry name" value="Di19_C"/>
</dbReference>
<evidence type="ECO:0000259" key="4">
    <source>
        <dbReference type="Pfam" id="PF14571"/>
    </source>
</evidence>
<dbReference type="Pfam" id="PF05605">
    <property type="entry name" value="zf-Di19"/>
    <property type="match status" value="1"/>
</dbReference>
<dbReference type="PANTHER" id="PTHR31875:SF25">
    <property type="entry name" value="PROTEIN DEHYDRATION-INDUCED 19 HOMOLOG 2"/>
    <property type="match status" value="1"/>
</dbReference>
<protein>
    <submittedName>
        <fullName evidence="5">Uncharacterized protein</fullName>
    </submittedName>
</protein>
<evidence type="ECO:0000313" key="5">
    <source>
        <dbReference type="EMBL" id="KAJ8899079.1"/>
    </source>
</evidence>
<reference evidence="5 6" key="1">
    <citation type="submission" date="2021-09" db="EMBL/GenBank/DDBJ databases">
        <title>Genomic insights and catalytic innovation underlie evolution of tropane alkaloids biosynthesis.</title>
        <authorList>
            <person name="Wang Y.-J."/>
            <person name="Tian T."/>
            <person name="Huang J.-P."/>
            <person name="Huang S.-X."/>
        </authorList>
    </citation>
    <scope>NUCLEOTIDE SEQUENCE [LARGE SCALE GENOMIC DNA]</scope>
    <source>
        <strain evidence="5">KIB-2018</strain>
        <tissue evidence="5">Leaf</tissue>
    </source>
</reference>
<dbReference type="InterPro" id="IPR033347">
    <property type="entry name" value="Di19"/>
</dbReference>
<dbReference type="EMBL" id="JAIWQS010000008">
    <property type="protein sequence ID" value="KAJ8899079.1"/>
    <property type="molecule type" value="Genomic_DNA"/>
</dbReference>
<dbReference type="Proteomes" id="UP001159364">
    <property type="component" value="Linkage Group LG08"/>
</dbReference>
<feature type="domain" description="Di19 C-terminal" evidence="4">
    <location>
        <begin position="119"/>
        <end position="220"/>
    </location>
</feature>
<feature type="domain" description="Di19 zinc-binding" evidence="3">
    <location>
        <begin position="45"/>
        <end position="99"/>
    </location>
</feature>
<dbReference type="AlphaFoldDB" id="A0AAV8UAK7"/>
<name>A0AAV8UAK7_9ROSI</name>
<accession>A0AAV8UAK7</accession>
<sequence>MEDNTWNLRLSGSSRSYQSVIKAFSHLCVDFEDIEIEEDDDLRAEYPCPFCSEDFDLVELCYHIDEEHHVEANSELQVCPVCSTRVGVSMVGHVQVQHGEMIKSLQKLKSRQNESHPTFSFLKKEMEDGHMQSLVSGTSTVDSSSKLAPDPFLSFLFTVPSSDKSKPVQSVLSSELTSEEKSSCENMPERTVHPSTISDKEYTEKAKRNEFVQELLLSTIFDLSLCLRT</sequence>
<evidence type="ECO:0000256" key="1">
    <source>
        <dbReference type="ARBA" id="ARBA00007109"/>
    </source>
</evidence>
<comment type="similarity">
    <text evidence="1">Belongs to the Di19 family.</text>
</comment>
<evidence type="ECO:0000313" key="6">
    <source>
        <dbReference type="Proteomes" id="UP001159364"/>
    </source>
</evidence>
<dbReference type="InterPro" id="IPR008598">
    <property type="entry name" value="Di19_Zn-bd"/>
</dbReference>
<dbReference type="Pfam" id="PF14571">
    <property type="entry name" value="Di19_C"/>
    <property type="match status" value="1"/>
</dbReference>
<proteinExistence type="inferred from homology"/>
<feature type="region of interest" description="Disordered" evidence="2">
    <location>
        <begin position="176"/>
        <end position="195"/>
    </location>
</feature>
<comment type="caution">
    <text evidence="5">The sequence shown here is derived from an EMBL/GenBank/DDBJ whole genome shotgun (WGS) entry which is preliminary data.</text>
</comment>